<name>A0A0A9HA65_ARUDO</name>
<evidence type="ECO:0000313" key="1">
    <source>
        <dbReference type="EMBL" id="JAE32699.1"/>
    </source>
</evidence>
<dbReference type="AlphaFoldDB" id="A0A0A9HA65"/>
<dbReference type="EMBL" id="GBRH01165197">
    <property type="protein sequence ID" value="JAE32699.1"/>
    <property type="molecule type" value="Transcribed_RNA"/>
</dbReference>
<reference evidence="1" key="2">
    <citation type="journal article" date="2015" name="Data Brief">
        <title>Shoot transcriptome of the giant reed, Arundo donax.</title>
        <authorList>
            <person name="Barrero R.A."/>
            <person name="Guerrero F.D."/>
            <person name="Moolhuijzen P."/>
            <person name="Goolsby J.A."/>
            <person name="Tidwell J."/>
            <person name="Bellgard S.E."/>
            <person name="Bellgard M.I."/>
        </authorList>
    </citation>
    <scope>NUCLEOTIDE SEQUENCE</scope>
    <source>
        <tissue evidence="1">Shoot tissue taken approximately 20 cm above the soil surface</tissue>
    </source>
</reference>
<protein>
    <submittedName>
        <fullName evidence="1">Uncharacterized protein</fullName>
    </submittedName>
</protein>
<accession>A0A0A9HA65</accession>
<sequence>MSKGSSLDPSCWGSSTGQLHSLRLPQIHAGQSPGGIQRMILQASRMQAGPHTPTHNMIHYLAHQHKVFRPLKLKVYQSLYDFKG</sequence>
<proteinExistence type="predicted"/>
<organism evidence="1">
    <name type="scientific">Arundo donax</name>
    <name type="common">Giant reed</name>
    <name type="synonym">Donax arundinaceus</name>
    <dbReference type="NCBI Taxonomy" id="35708"/>
    <lineage>
        <taxon>Eukaryota</taxon>
        <taxon>Viridiplantae</taxon>
        <taxon>Streptophyta</taxon>
        <taxon>Embryophyta</taxon>
        <taxon>Tracheophyta</taxon>
        <taxon>Spermatophyta</taxon>
        <taxon>Magnoliopsida</taxon>
        <taxon>Liliopsida</taxon>
        <taxon>Poales</taxon>
        <taxon>Poaceae</taxon>
        <taxon>PACMAD clade</taxon>
        <taxon>Arundinoideae</taxon>
        <taxon>Arundineae</taxon>
        <taxon>Arundo</taxon>
    </lineage>
</organism>
<reference evidence="1" key="1">
    <citation type="submission" date="2014-09" db="EMBL/GenBank/DDBJ databases">
        <authorList>
            <person name="Magalhaes I.L.F."/>
            <person name="Oliveira U."/>
            <person name="Santos F.R."/>
            <person name="Vidigal T.H.D.A."/>
            <person name="Brescovit A.D."/>
            <person name="Santos A.J."/>
        </authorList>
    </citation>
    <scope>NUCLEOTIDE SEQUENCE</scope>
    <source>
        <tissue evidence="1">Shoot tissue taken approximately 20 cm above the soil surface</tissue>
    </source>
</reference>